<proteinExistence type="predicted"/>
<dbReference type="AlphaFoldDB" id="A0AAV4TBH5"/>
<keyword evidence="2" id="KW-1185">Reference proteome</keyword>
<accession>A0AAV4TBH5</accession>
<gene>
    <name evidence="1" type="ORF">CDAR_611121</name>
</gene>
<evidence type="ECO:0000313" key="1">
    <source>
        <dbReference type="EMBL" id="GIY43918.1"/>
    </source>
</evidence>
<dbReference type="EMBL" id="BPLQ01009431">
    <property type="protein sequence ID" value="GIY43918.1"/>
    <property type="molecule type" value="Genomic_DNA"/>
</dbReference>
<name>A0AAV4TBH5_9ARAC</name>
<evidence type="ECO:0000313" key="2">
    <source>
        <dbReference type="Proteomes" id="UP001054837"/>
    </source>
</evidence>
<sequence>MFDDSQQKVREYAPEENILTQVTRIRSPLTEKTPTQNRRLHTICFEKHIFLFSMRIIALPSFSRVVSREKIKAGEVFGTRFSFSYRSLMAQMKQLQQVRYVQWHSENNTYNSTFQISYVSENSFN</sequence>
<protein>
    <submittedName>
        <fullName evidence="1">Uncharacterized protein</fullName>
    </submittedName>
</protein>
<comment type="caution">
    <text evidence="1">The sequence shown here is derived from an EMBL/GenBank/DDBJ whole genome shotgun (WGS) entry which is preliminary data.</text>
</comment>
<dbReference type="Proteomes" id="UP001054837">
    <property type="component" value="Unassembled WGS sequence"/>
</dbReference>
<organism evidence="1 2">
    <name type="scientific">Caerostris darwini</name>
    <dbReference type="NCBI Taxonomy" id="1538125"/>
    <lineage>
        <taxon>Eukaryota</taxon>
        <taxon>Metazoa</taxon>
        <taxon>Ecdysozoa</taxon>
        <taxon>Arthropoda</taxon>
        <taxon>Chelicerata</taxon>
        <taxon>Arachnida</taxon>
        <taxon>Araneae</taxon>
        <taxon>Araneomorphae</taxon>
        <taxon>Entelegynae</taxon>
        <taxon>Araneoidea</taxon>
        <taxon>Araneidae</taxon>
        <taxon>Caerostris</taxon>
    </lineage>
</organism>
<reference evidence="1 2" key="1">
    <citation type="submission" date="2021-06" db="EMBL/GenBank/DDBJ databases">
        <title>Caerostris darwini draft genome.</title>
        <authorList>
            <person name="Kono N."/>
            <person name="Arakawa K."/>
        </authorList>
    </citation>
    <scope>NUCLEOTIDE SEQUENCE [LARGE SCALE GENOMIC DNA]</scope>
</reference>